<dbReference type="EMBL" id="MLBF01000012">
    <property type="protein sequence ID" value="OLN31981.1"/>
    <property type="molecule type" value="Genomic_DNA"/>
</dbReference>
<organism evidence="3 4">
    <name type="scientific">Desulfosporosinus metallidurans</name>
    <dbReference type="NCBI Taxonomy" id="1888891"/>
    <lineage>
        <taxon>Bacteria</taxon>
        <taxon>Bacillati</taxon>
        <taxon>Bacillota</taxon>
        <taxon>Clostridia</taxon>
        <taxon>Eubacteriales</taxon>
        <taxon>Desulfitobacteriaceae</taxon>
        <taxon>Desulfosporosinus</taxon>
    </lineage>
</organism>
<dbReference type="Pfam" id="PF06032">
    <property type="entry name" value="S-Me-THD_N"/>
    <property type="match status" value="1"/>
</dbReference>
<evidence type="ECO:0000259" key="2">
    <source>
        <dbReference type="Pfam" id="PF20906"/>
    </source>
</evidence>
<dbReference type="InterPro" id="IPR048350">
    <property type="entry name" value="S-Me-THD-like_C"/>
</dbReference>
<dbReference type="STRING" id="1888891.DSOL_2074"/>
<dbReference type="OrthoDB" id="7441206at2"/>
<evidence type="ECO:0000313" key="3">
    <source>
        <dbReference type="EMBL" id="OLN31981.1"/>
    </source>
</evidence>
<sequence>MSKIRLNEELIQYAVYGGAILGGGGGGPKETGLIAAKTAVDFGAPQLIDIEDLSEDTVILTAAAVGAPAAPDKYVSPRDYVRAVEIFQENTGIKVGGIITNENGGTATVNGWIQAAVLNIPIVDAPCNGRAHPTGTMGSMGLNNLEDYVSYQAVAGGNPELGNNIEGFFKGSLDKTARMVRQSSVVAGGLVAVARNPVTAGYVRQNGAIHGVTHAIETGRALFHGLQKSPKDGIQEVVDFLKGEIVTEGLIEELKLVTDGGFDVGTVKIKDYELTFWNEYMTLEKGGERLGTFPDLIMTLDSLTGIPVTSAEIQQGQKVVVIKTAKENLKLGSGMFDRKLMAEIEPIVHKEILNYIF</sequence>
<dbReference type="InterPro" id="IPR027479">
    <property type="entry name" value="S-Me-THD_N_sf"/>
</dbReference>
<protein>
    <recommendedName>
        <fullName evidence="5">DUF917 family protein</fullName>
    </recommendedName>
</protein>
<evidence type="ECO:0000259" key="1">
    <source>
        <dbReference type="Pfam" id="PF06032"/>
    </source>
</evidence>
<dbReference type="InterPro" id="IPR024071">
    <property type="entry name" value="S-Me-THD_C_sf"/>
</dbReference>
<keyword evidence="4" id="KW-1185">Reference proteome</keyword>
<name>A0A1Q8QXB9_9FIRM</name>
<evidence type="ECO:0000313" key="4">
    <source>
        <dbReference type="Proteomes" id="UP000186102"/>
    </source>
</evidence>
<dbReference type="InterPro" id="IPR010318">
    <property type="entry name" value="S-Me-THD_N"/>
</dbReference>
<dbReference type="SUPFAM" id="SSF160991">
    <property type="entry name" value="CV3147-like"/>
    <property type="match status" value="1"/>
</dbReference>
<feature type="domain" description="S-Me-THD-like C-terminal" evidence="2">
    <location>
        <begin position="176"/>
        <end position="325"/>
    </location>
</feature>
<dbReference type="Pfam" id="PF20906">
    <property type="entry name" value="S-Me-THD_C"/>
    <property type="match status" value="1"/>
</dbReference>
<proteinExistence type="predicted"/>
<comment type="caution">
    <text evidence="3">The sequence shown here is derived from an EMBL/GenBank/DDBJ whole genome shotgun (WGS) entry which is preliminary data.</text>
</comment>
<dbReference type="AlphaFoldDB" id="A0A1Q8QXB9"/>
<evidence type="ECO:0008006" key="5">
    <source>
        <dbReference type="Google" id="ProtNLM"/>
    </source>
</evidence>
<gene>
    <name evidence="3" type="ORF">DSOL_2074</name>
</gene>
<dbReference type="Gene3D" id="2.40.390.10">
    <property type="entry name" value="CV3147-like"/>
    <property type="match status" value="1"/>
</dbReference>
<reference evidence="3 4" key="1">
    <citation type="submission" date="2016-09" db="EMBL/GenBank/DDBJ databases">
        <title>Complete genome of Desulfosporosinus sp. OL.</title>
        <authorList>
            <person name="Mardanov A."/>
            <person name="Beletsky A."/>
            <person name="Panova A."/>
            <person name="Karnachuk O."/>
            <person name="Ravin N."/>
        </authorList>
    </citation>
    <scope>NUCLEOTIDE SEQUENCE [LARGE SCALE GENOMIC DNA]</scope>
    <source>
        <strain evidence="3 4">OL</strain>
    </source>
</reference>
<dbReference type="Gene3D" id="3.40.1610.10">
    <property type="entry name" value="CV3147-like domain"/>
    <property type="match status" value="1"/>
</dbReference>
<accession>A0A1Q8QXB9</accession>
<dbReference type="RefSeq" id="WP_075364719.1">
    <property type="nucleotide sequence ID" value="NZ_MLBF01000012.1"/>
</dbReference>
<feature type="domain" description="S-Me-THD N-terminal" evidence="1">
    <location>
        <begin position="15"/>
        <end position="144"/>
    </location>
</feature>
<dbReference type="Proteomes" id="UP000186102">
    <property type="component" value="Unassembled WGS sequence"/>
</dbReference>